<accession>A0ACD1G0H0</accession>
<evidence type="ECO:0000313" key="1">
    <source>
        <dbReference type="EMBL" id="RAH42729.1"/>
    </source>
</evidence>
<dbReference type="EMBL" id="KZ825371">
    <property type="protein sequence ID" value="RAH42729.1"/>
    <property type="molecule type" value="Genomic_DNA"/>
</dbReference>
<dbReference type="Proteomes" id="UP000249057">
    <property type="component" value="Unassembled WGS sequence"/>
</dbReference>
<name>A0ACD1G0H0_9EURO</name>
<evidence type="ECO:0000313" key="2">
    <source>
        <dbReference type="Proteomes" id="UP000249057"/>
    </source>
</evidence>
<sequence>MPLKGKSLRATLQAAPLHCTALHCTRAPPGHNSVIGFVKEISSCCPTSKPTHLAIQWNALSSTLGPNEGVKFKTTLNGQDPGSRFPSSSHHEFIDS</sequence>
<proteinExistence type="predicted"/>
<protein>
    <submittedName>
        <fullName evidence="1">Uncharacterized protein</fullName>
    </submittedName>
</protein>
<gene>
    <name evidence="1" type="ORF">BO95DRAFT_232631</name>
</gene>
<organism evidence="1 2">
    <name type="scientific">Aspergillus brunneoviolaceus CBS 621.78</name>
    <dbReference type="NCBI Taxonomy" id="1450534"/>
    <lineage>
        <taxon>Eukaryota</taxon>
        <taxon>Fungi</taxon>
        <taxon>Dikarya</taxon>
        <taxon>Ascomycota</taxon>
        <taxon>Pezizomycotina</taxon>
        <taxon>Eurotiomycetes</taxon>
        <taxon>Eurotiomycetidae</taxon>
        <taxon>Eurotiales</taxon>
        <taxon>Aspergillaceae</taxon>
        <taxon>Aspergillus</taxon>
        <taxon>Aspergillus subgen. Circumdati</taxon>
    </lineage>
</organism>
<reference evidence="1" key="1">
    <citation type="submission" date="2018-02" db="EMBL/GenBank/DDBJ databases">
        <title>The genomes of Aspergillus section Nigri reveals drivers in fungal speciation.</title>
        <authorList>
            <consortium name="DOE Joint Genome Institute"/>
            <person name="Vesth T.C."/>
            <person name="Nybo J."/>
            <person name="Theobald S."/>
            <person name="Brandl J."/>
            <person name="Frisvad J.C."/>
            <person name="Nielsen K.F."/>
            <person name="Lyhne E.K."/>
            <person name="Kogle M.E."/>
            <person name="Kuo A."/>
            <person name="Riley R."/>
            <person name="Clum A."/>
            <person name="Nolan M."/>
            <person name="Lipzen A."/>
            <person name="Salamov A."/>
            <person name="Henrissat B."/>
            <person name="Wiebenga A."/>
            <person name="De vries R.P."/>
            <person name="Grigoriev I.V."/>
            <person name="Mortensen U.H."/>
            <person name="Andersen M.R."/>
            <person name="Baker S.E."/>
        </authorList>
    </citation>
    <scope>NUCLEOTIDE SEQUENCE</scope>
    <source>
        <strain evidence="1">CBS 621.78</strain>
    </source>
</reference>
<keyword evidence="2" id="KW-1185">Reference proteome</keyword>